<dbReference type="Gene3D" id="3.80.10.10">
    <property type="entry name" value="Ribonuclease Inhibitor"/>
    <property type="match status" value="1"/>
</dbReference>
<evidence type="ECO:0000313" key="3">
    <source>
        <dbReference type="Proteomes" id="UP000707451"/>
    </source>
</evidence>
<gene>
    <name evidence="2" type="ORF">KI688_011508</name>
</gene>
<evidence type="ECO:0000313" key="2">
    <source>
        <dbReference type="EMBL" id="KAG9067917.1"/>
    </source>
</evidence>
<comment type="caution">
    <text evidence="2">The sequence shown here is derived from an EMBL/GenBank/DDBJ whole genome shotgun (WGS) entry which is preliminary data.</text>
</comment>
<feature type="region of interest" description="Disordered" evidence="1">
    <location>
        <begin position="605"/>
        <end position="632"/>
    </location>
</feature>
<sequence length="632" mass="70667">MLDACLEGAFASSRLSILPEYVSTGSSGTTTTVPATTVVPAVATTDVDVGGSLLINLESLTVNVFRHTIETYFPISRATSGFSEFNSFSTNSFGTSSNNTNNSDATTDHIAIQPYDCEQRVVMACQRLILNNPRLRTLSTSYFEKILEGVQQASSQQARHSGGDAALKSLKHVSYSSCDLLVPKLLPSSVTSLRLWCEFGHRSFPHTALGSAPNVHERLESLEVIYVESCAHLTALLAQAPFLKTLVVDSFTFNSVVLFGFGASSPVIENISWPLSRVTVLECQQSRGAFVNKPGFDSFLTSFPMLVEYRDDIWYPAVAAQLVEHYPLLEIIHIPYALPSMGARAKLPPRALRAPIDDSVSSLLSSLSRLRVLDIPYESIKAETILETPWVCLELEEFWCQIAEVPFLTDEEEQQVQEIRQREAGAIGSDQEYIRTDEEDEVMELSEICVSARKSILTQISKLTSPKFLSLSPDFRIGAHLFEHGLTASHVYKSERDGRVYIRYDDVLPDTLYFRLNHGLDQLASLTKLEYLSFESMDHRMETADIEWFANHLPRLKEMRGSVTENHVGMEPDPENDALVALIWRLRLDVAQRQTFDGYISNVPQMKASRSSPKTRNTPRAFRFRGSRPTNN</sequence>
<proteinExistence type="predicted"/>
<feature type="compositionally biased region" description="Polar residues" evidence="1">
    <location>
        <begin position="605"/>
        <end position="618"/>
    </location>
</feature>
<evidence type="ECO:0000256" key="1">
    <source>
        <dbReference type="SAM" id="MobiDB-lite"/>
    </source>
</evidence>
<dbReference type="EMBL" id="JAHRHY010000007">
    <property type="protein sequence ID" value="KAG9067917.1"/>
    <property type="molecule type" value="Genomic_DNA"/>
</dbReference>
<name>A0A9P8BWG7_9FUNG</name>
<keyword evidence="3" id="KW-1185">Reference proteome</keyword>
<dbReference type="InterPro" id="IPR032675">
    <property type="entry name" value="LRR_dom_sf"/>
</dbReference>
<organism evidence="2 3">
    <name type="scientific">Linnemannia hyalina</name>
    <dbReference type="NCBI Taxonomy" id="64524"/>
    <lineage>
        <taxon>Eukaryota</taxon>
        <taxon>Fungi</taxon>
        <taxon>Fungi incertae sedis</taxon>
        <taxon>Mucoromycota</taxon>
        <taxon>Mortierellomycotina</taxon>
        <taxon>Mortierellomycetes</taxon>
        <taxon>Mortierellales</taxon>
        <taxon>Mortierellaceae</taxon>
        <taxon>Linnemannia</taxon>
    </lineage>
</organism>
<dbReference type="OrthoDB" id="2426225at2759"/>
<dbReference type="Proteomes" id="UP000707451">
    <property type="component" value="Unassembled WGS sequence"/>
</dbReference>
<protein>
    <submittedName>
        <fullName evidence="2">Uncharacterized protein</fullName>
    </submittedName>
</protein>
<dbReference type="AlphaFoldDB" id="A0A9P8BWG7"/>
<dbReference type="SUPFAM" id="SSF52047">
    <property type="entry name" value="RNI-like"/>
    <property type="match status" value="1"/>
</dbReference>
<reference evidence="2" key="1">
    <citation type="submission" date="2021-06" db="EMBL/GenBank/DDBJ databases">
        <title>Genome Sequence of Mortierella hyaline Strain SCG-10, a Cold-Adapted, Nitrate-Reducing Fungus Isolated from Soil in Minnesota, USA.</title>
        <authorList>
            <person name="Aldossari N."/>
        </authorList>
    </citation>
    <scope>NUCLEOTIDE SEQUENCE</scope>
    <source>
        <strain evidence="2">SCG-10</strain>
    </source>
</reference>
<accession>A0A9P8BWG7</accession>